<feature type="chain" id="PRO_5002697759" description="Lipoprotein" evidence="2">
    <location>
        <begin position="20"/>
        <end position="257"/>
    </location>
</feature>
<accession>A6GCM2</accession>
<protein>
    <recommendedName>
        <fullName evidence="5">Lipoprotein</fullName>
    </recommendedName>
</protein>
<feature type="compositionally biased region" description="Low complexity" evidence="1">
    <location>
        <begin position="72"/>
        <end position="101"/>
    </location>
</feature>
<keyword evidence="2" id="KW-0732">Signal</keyword>
<evidence type="ECO:0000256" key="1">
    <source>
        <dbReference type="SAM" id="MobiDB-lite"/>
    </source>
</evidence>
<dbReference type="PROSITE" id="PS51257">
    <property type="entry name" value="PROKAR_LIPOPROTEIN"/>
    <property type="match status" value="1"/>
</dbReference>
<evidence type="ECO:0008006" key="5">
    <source>
        <dbReference type="Google" id="ProtNLM"/>
    </source>
</evidence>
<organism evidence="3 4">
    <name type="scientific">Plesiocystis pacifica SIR-1</name>
    <dbReference type="NCBI Taxonomy" id="391625"/>
    <lineage>
        <taxon>Bacteria</taxon>
        <taxon>Pseudomonadati</taxon>
        <taxon>Myxococcota</taxon>
        <taxon>Polyangia</taxon>
        <taxon>Nannocystales</taxon>
        <taxon>Nannocystaceae</taxon>
        <taxon>Plesiocystis</taxon>
    </lineage>
</organism>
<proteinExistence type="predicted"/>
<name>A6GCM2_9BACT</name>
<feature type="compositionally biased region" description="Acidic residues" evidence="1">
    <location>
        <begin position="102"/>
        <end position="119"/>
    </location>
</feature>
<dbReference type="EMBL" id="ABCS01000066">
    <property type="protein sequence ID" value="EDM76374.1"/>
    <property type="molecule type" value="Genomic_DNA"/>
</dbReference>
<dbReference type="Proteomes" id="UP000005801">
    <property type="component" value="Unassembled WGS sequence"/>
</dbReference>
<comment type="caution">
    <text evidence="3">The sequence shown here is derived from an EMBL/GenBank/DDBJ whole genome shotgun (WGS) entry which is preliminary data.</text>
</comment>
<reference evidence="3 4" key="1">
    <citation type="submission" date="2007-06" db="EMBL/GenBank/DDBJ databases">
        <authorList>
            <person name="Shimkets L."/>
            <person name="Ferriera S."/>
            <person name="Johnson J."/>
            <person name="Kravitz S."/>
            <person name="Beeson K."/>
            <person name="Sutton G."/>
            <person name="Rogers Y.-H."/>
            <person name="Friedman R."/>
            <person name="Frazier M."/>
            <person name="Venter J.C."/>
        </authorList>
    </citation>
    <scope>NUCLEOTIDE SEQUENCE [LARGE SCALE GENOMIC DNA]</scope>
    <source>
        <strain evidence="3 4">SIR-1</strain>
    </source>
</reference>
<dbReference type="AlphaFoldDB" id="A6GCM2"/>
<feature type="signal peptide" evidence="2">
    <location>
        <begin position="1"/>
        <end position="19"/>
    </location>
</feature>
<feature type="region of interest" description="Disordered" evidence="1">
    <location>
        <begin position="72"/>
        <end position="133"/>
    </location>
</feature>
<evidence type="ECO:0000313" key="3">
    <source>
        <dbReference type="EMBL" id="EDM76374.1"/>
    </source>
</evidence>
<evidence type="ECO:0000313" key="4">
    <source>
        <dbReference type="Proteomes" id="UP000005801"/>
    </source>
</evidence>
<gene>
    <name evidence="3" type="ORF">PPSIR1_07405</name>
</gene>
<evidence type="ECO:0000256" key="2">
    <source>
        <dbReference type="SAM" id="SignalP"/>
    </source>
</evidence>
<keyword evidence="4" id="KW-1185">Reference proteome</keyword>
<sequence>MGWGQSRALVSLSLSLALACVGGGEGGADTQAEDDSATDESSCTPGALNCACVEGACLGPLECVAGLCAEPGEGSEAESSTQESESESSSSSDTEGSSSDETSSDETSSDETSSDETSTEEMGSAETESETQGECPSFNQMMCEGECIDVLVNSQNCGDCGVECTLSGQSGACQDGECSPVWSNCISSDEGLGMNCAEICGLTGQTCVEQGCGGETILLTQTLNGCQQGNAATNPPFDCDVAFGYQGLGYAACCCTQ</sequence>